<comment type="caution">
    <text evidence="1">The sequence shown here is derived from an EMBL/GenBank/DDBJ whole genome shotgun (WGS) entry which is preliminary data.</text>
</comment>
<proteinExistence type="predicted"/>
<evidence type="ECO:0000313" key="1">
    <source>
        <dbReference type="EMBL" id="KAG7161121.1"/>
    </source>
</evidence>
<evidence type="ECO:0000313" key="2">
    <source>
        <dbReference type="Proteomes" id="UP000747542"/>
    </source>
</evidence>
<organism evidence="1 2">
    <name type="scientific">Homarus americanus</name>
    <name type="common">American lobster</name>
    <dbReference type="NCBI Taxonomy" id="6706"/>
    <lineage>
        <taxon>Eukaryota</taxon>
        <taxon>Metazoa</taxon>
        <taxon>Ecdysozoa</taxon>
        <taxon>Arthropoda</taxon>
        <taxon>Crustacea</taxon>
        <taxon>Multicrustacea</taxon>
        <taxon>Malacostraca</taxon>
        <taxon>Eumalacostraca</taxon>
        <taxon>Eucarida</taxon>
        <taxon>Decapoda</taxon>
        <taxon>Pleocyemata</taxon>
        <taxon>Astacidea</taxon>
        <taxon>Nephropoidea</taxon>
        <taxon>Nephropidae</taxon>
        <taxon>Homarus</taxon>
    </lineage>
</organism>
<protein>
    <submittedName>
        <fullName evidence="1">Uncharacterized protein</fullName>
    </submittedName>
</protein>
<gene>
    <name evidence="1" type="ORF">Hamer_G023505</name>
</gene>
<keyword evidence="2" id="KW-1185">Reference proteome</keyword>
<accession>A0A8J5MRW5</accession>
<name>A0A8J5MRW5_HOMAM</name>
<reference evidence="1" key="1">
    <citation type="journal article" date="2021" name="Sci. Adv.">
        <title>The American lobster genome reveals insights on longevity, neural, and immune adaptations.</title>
        <authorList>
            <person name="Polinski J.M."/>
            <person name="Zimin A.V."/>
            <person name="Clark K.F."/>
            <person name="Kohn A.B."/>
            <person name="Sadowski N."/>
            <person name="Timp W."/>
            <person name="Ptitsyn A."/>
            <person name="Khanna P."/>
            <person name="Romanova D.Y."/>
            <person name="Williams P."/>
            <person name="Greenwood S.J."/>
            <person name="Moroz L.L."/>
            <person name="Walt D.R."/>
            <person name="Bodnar A.G."/>
        </authorList>
    </citation>
    <scope>NUCLEOTIDE SEQUENCE</scope>
    <source>
        <strain evidence="1">GMGI-L3</strain>
    </source>
</reference>
<dbReference type="Proteomes" id="UP000747542">
    <property type="component" value="Unassembled WGS sequence"/>
</dbReference>
<sequence length="213" mass="23970">MLLHQRLSIVSSCVRVAGPCVHPQTEQCEGKEQNITSFWVTVLATSSPATLLFLLVMVGVSTARPGAPPSHVEDIRLIVVRLFQQARSLLLPADLLSGTTFWGDLLKLLHLFGITNEDIFQKRRKQRRCCYMRVEIAAGDILGMIQAGDVDLERLKTDVDVIYMIIWPYVDDSLKPRIKYTVGILIFLWILWSQLRMSLSAGDLIRPLLAVAL</sequence>
<dbReference type="EMBL" id="JAHLQT010029887">
    <property type="protein sequence ID" value="KAG7161121.1"/>
    <property type="molecule type" value="Genomic_DNA"/>
</dbReference>
<dbReference type="AlphaFoldDB" id="A0A8J5MRW5"/>